<comment type="caution">
    <text evidence="1">The sequence shown here is derived from an EMBL/GenBank/DDBJ whole genome shotgun (WGS) entry which is preliminary data.</text>
</comment>
<gene>
    <name evidence="1" type="ORF">AVEN_254539_1</name>
</gene>
<name>A0A4Y2MB46_ARAVE</name>
<evidence type="ECO:0000313" key="1">
    <source>
        <dbReference type="EMBL" id="GBN22897.1"/>
    </source>
</evidence>
<reference evidence="1 2" key="1">
    <citation type="journal article" date="2019" name="Sci. Rep.">
        <title>Orb-weaving spider Araneus ventricosus genome elucidates the spidroin gene catalogue.</title>
        <authorList>
            <person name="Kono N."/>
            <person name="Nakamura H."/>
            <person name="Ohtoshi R."/>
            <person name="Moran D.A.P."/>
            <person name="Shinohara A."/>
            <person name="Yoshida Y."/>
            <person name="Fujiwara M."/>
            <person name="Mori M."/>
            <person name="Tomita M."/>
            <person name="Arakawa K."/>
        </authorList>
    </citation>
    <scope>NUCLEOTIDE SEQUENCE [LARGE SCALE GENOMIC DNA]</scope>
</reference>
<dbReference type="EMBL" id="BGPR01006918">
    <property type="protein sequence ID" value="GBN22897.1"/>
    <property type="molecule type" value="Genomic_DNA"/>
</dbReference>
<dbReference type="Proteomes" id="UP000499080">
    <property type="component" value="Unassembled WGS sequence"/>
</dbReference>
<dbReference type="AlphaFoldDB" id="A0A4Y2MB46"/>
<organism evidence="1 2">
    <name type="scientific">Araneus ventricosus</name>
    <name type="common">Orbweaver spider</name>
    <name type="synonym">Epeira ventricosa</name>
    <dbReference type="NCBI Taxonomy" id="182803"/>
    <lineage>
        <taxon>Eukaryota</taxon>
        <taxon>Metazoa</taxon>
        <taxon>Ecdysozoa</taxon>
        <taxon>Arthropoda</taxon>
        <taxon>Chelicerata</taxon>
        <taxon>Arachnida</taxon>
        <taxon>Araneae</taxon>
        <taxon>Araneomorphae</taxon>
        <taxon>Entelegynae</taxon>
        <taxon>Araneoidea</taxon>
        <taxon>Araneidae</taxon>
        <taxon>Araneus</taxon>
    </lineage>
</organism>
<protein>
    <submittedName>
        <fullName evidence="1">Uncharacterized protein</fullName>
    </submittedName>
</protein>
<sequence>MNLRMWCWGPFEAANKDATCNVNIEQDLNPVIPVLGLNCECMLMIPEDQQSYIRSMSLCTLKISKVNGGFKQDPFSKASGREP</sequence>
<evidence type="ECO:0000313" key="2">
    <source>
        <dbReference type="Proteomes" id="UP000499080"/>
    </source>
</evidence>
<keyword evidence="2" id="KW-1185">Reference proteome</keyword>
<accession>A0A4Y2MB46</accession>
<proteinExistence type="predicted"/>